<keyword evidence="3" id="KW-0804">Transcription</keyword>
<gene>
    <name evidence="5" type="ORF">SAMN04487991_1427</name>
</gene>
<dbReference type="InterPro" id="IPR019888">
    <property type="entry name" value="Tscrpt_reg_AsnC-like"/>
</dbReference>
<dbReference type="InterPro" id="IPR000485">
    <property type="entry name" value="AsnC-type_HTH_dom"/>
</dbReference>
<dbReference type="InterPro" id="IPR011008">
    <property type="entry name" value="Dimeric_a/b-barrel"/>
</dbReference>
<dbReference type="PANTHER" id="PTHR30154">
    <property type="entry name" value="LEUCINE-RESPONSIVE REGULATORY PROTEIN"/>
    <property type="match status" value="1"/>
</dbReference>
<dbReference type="STRING" id="588602.SAMN04487991_1427"/>
<keyword evidence="1" id="KW-0805">Transcription regulation</keyword>
<dbReference type="Pfam" id="PF01037">
    <property type="entry name" value="AsnC_trans_reg"/>
    <property type="match status" value="1"/>
</dbReference>
<dbReference type="RefSeq" id="WP_090059486.1">
    <property type="nucleotide sequence ID" value="NZ_FORH01000002.1"/>
</dbReference>
<accession>A0A1I3NQF1</accession>
<dbReference type="InterPro" id="IPR036388">
    <property type="entry name" value="WH-like_DNA-bd_sf"/>
</dbReference>
<dbReference type="GO" id="GO:0005829">
    <property type="term" value="C:cytosol"/>
    <property type="evidence" value="ECO:0007669"/>
    <property type="project" value="TreeGrafter"/>
</dbReference>
<evidence type="ECO:0000256" key="2">
    <source>
        <dbReference type="ARBA" id="ARBA00023125"/>
    </source>
</evidence>
<dbReference type="InterPro" id="IPR019887">
    <property type="entry name" value="Tscrpt_reg_AsnC/Lrp_C"/>
</dbReference>
<dbReference type="CDD" id="cd00090">
    <property type="entry name" value="HTH_ARSR"/>
    <property type="match status" value="1"/>
</dbReference>
<dbReference type="PROSITE" id="PS50956">
    <property type="entry name" value="HTH_ASNC_2"/>
    <property type="match status" value="1"/>
</dbReference>
<dbReference type="OrthoDB" id="7847328at2"/>
<dbReference type="InterPro" id="IPR036390">
    <property type="entry name" value="WH_DNA-bd_sf"/>
</dbReference>
<dbReference type="InterPro" id="IPR019885">
    <property type="entry name" value="Tscrpt_reg_HTH_AsnC-type_CS"/>
</dbReference>
<dbReference type="InterPro" id="IPR011991">
    <property type="entry name" value="ArsR-like_HTH"/>
</dbReference>
<evidence type="ECO:0000313" key="6">
    <source>
        <dbReference type="Proteomes" id="UP000199630"/>
    </source>
</evidence>
<sequence>MTEPRPRKTGSKPIESITFDEIDQRILEMLQKDSDTPIQAISEAVGLSTNPCWRRIKRMEEAGLIKKRVVLVDQTRANVPLTVFIGISTSRHEIDWLNRFRDLIDEIPEVVEAYRLTGTVDYILKVVVPDMASYDAVYKQMIQRLEFSQVNSMISMEELKFTTAIPTNYL</sequence>
<dbReference type="Proteomes" id="UP000199630">
    <property type="component" value="Unassembled WGS sequence"/>
</dbReference>
<protein>
    <submittedName>
        <fullName evidence="5">Transcriptional regulator, AsnC family</fullName>
    </submittedName>
</protein>
<name>A0A1I3NQF1_9RHOB</name>
<dbReference type="PRINTS" id="PR00033">
    <property type="entry name" value="HTHASNC"/>
</dbReference>
<keyword evidence="2" id="KW-0238">DNA-binding</keyword>
<dbReference type="Gene3D" id="3.30.70.920">
    <property type="match status" value="1"/>
</dbReference>
<proteinExistence type="predicted"/>
<keyword evidence="6" id="KW-1185">Reference proteome</keyword>
<dbReference type="SMART" id="SM00344">
    <property type="entry name" value="HTH_ASNC"/>
    <property type="match status" value="1"/>
</dbReference>
<dbReference type="GO" id="GO:0043565">
    <property type="term" value="F:sequence-specific DNA binding"/>
    <property type="evidence" value="ECO:0007669"/>
    <property type="project" value="InterPro"/>
</dbReference>
<dbReference type="EMBL" id="FORH01000002">
    <property type="protein sequence ID" value="SFJ10986.1"/>
    <property type="molecule type" value="Genomic_DNA"/>
</dbReference>
<dbReference type="PROSITE" id="PS00519">
    <property type="entry name" value="HTH_ASNC_1"/>
    <property type="match status" value="1"/>
</dbReference>
<evidence type="ECO:0000256" key="3">
    <source>
        <dbReference type="ARBA" id="ARBA00023163"/>
    </source>
</evidence>
<dbReference type="SUPFAM" id="SSF46785">
    <property type="entry name" value="Winged helix' DNA-binding domain"/>
    <property type="match status" value="1"/>
</dbReference>
<evidence type="ECO:0000313" key="5">
    <source>
        <dbReference type="EMBL" id="SFJ10986.1"/>
    </source>
</evidence>
<organism evidence="5 6">
    <name type="scientific">Celeribacter neptunius</name>
    <dbReference type="NCBI Taxonomy" id="588602"/>
    <lineage>
        <taxon>Bacteria</taxon>
        <taxon>Pseudomonadati</taxon>
        <taxon>Pseudomonadota</taxon>
        <taxon>Alphaproteobacteria</taxon>
        <taxon>Rhodobacterales</taxon>
        <taxon>Roseobacteraceae</taxon>
        <taxon>Celeribacter</taxon>
    </lineage>
</organism>
<dbReference type="AlphaFoldDB" id="A0A1I3NQF1"/>
<dbReference type="Pfam" id="PF13412">
    <property type="entry name" value="HTH_24"/>
    <property type="match status" value="1"/>
</dbReference>
<dbReference type="Gene3D" id="1.10.10.10">
    <property type="entry name" value="Winged helix-like DNA-binding domain superfamily/Winged helix DNA-binding domain"/>
    <property type="match status" value="1"/>
</dbReference>
<dbReference type="SUPFAM" id="SSF54909">
    <property type="entry name" value="Dimeric alpha+beta barrel"/>
    <property type="match status" value="1"/>
</dbReference>
<reference evidence="6" key="1">
    <citation type="submission" date="2016-10" db="EMBL/GenBank/DDBJ databases">
        <authorList>
            <person name="Varghese N."/>
            <person name="Submissions S."/>
        </authorList>
    </citation>
    <scope>NUCLEOTIDE SEQUENCE [LARGE SCALE GENOMIC DNA]</scope>
    <source>
        <strain evidence="6">DSM 26471</strain>
    </source>
</reference>
<dbReference type="PANTHER" id="PTHR30154:SF17">
    <property type="entry name" value="DNA-BINDING TRANSCRIPTIONAL ACTIVATOR DECR"/>
    <property type="match status" value="1"/>
</dbReference>
<feature type="domain" description="HTH asnC-type" evidence="4">
    <location>
        <begin position="19"/>
        <end position="80"/>
    </location>
</feature>
<evidence type="ECO:0000256" key="1">
    <source>
        <dbReference type="ARBA" id="ARBA00023015"/>
    </source>
</evidence>
<dbReference type="GO" id="GO:0043200">
    <property type="term" value="P:response to amino acid"/>
    <property type="evidence" value="ECO:0007669"/>
    <property type="project" value="TreeGrafter"/>
</dbReference>
<evidence type="ECO:0000259" key="4">
    <source>
        <dbReference type="PROSITE" id="PS50956"/>
    </source>
</evidence>
<dbReference type="GO" id="GO:0006355">
    <property type="term" value="P:regulation of DNA-templated transcription"/>
    <property type="evidence" value="ECO:0007669"/>
    <property type="project" value="UniProtKB-ARBA"/>
</dbReference>